<feature type="active site" description="Proton donor/acceptor" evidence="7">
    <location>
        <position position="73"/>
    </location>
</feature>
<evidence type="ECO:0000256" key="6">
    <source>
        <dbReference type="ARBA" id="ARBA00023316"/>
    </source>
</evidence>
<dbReference type="SUPFAM" id="SSF53681">
    <property type="entry name" value="Aspartate/glutamate racemase"/>
    <property type="match status" value="2"/>
</dbReference>
<keyword evidence="9" id="KW-1185">Reference proteome</keyword>
<feature type="binding site" evidence="7">
    <location>
        <begin position="185"/>
        <end position="186"/>
    </location>
    <ligand>
        <name>substrate</name>
    </ligand>
</feature>
<dbReference type="KEGG" id="xap:XA3_12280"/>
<comment type="similarity">
    <text evidence="7">Belongs to the aspartate/glutamate racemases family.</text>
</comment>
<evidence type="ECO:0000256" key="3">
    <source>
        <dbReference type="ARBA" id="ARBA00022960"/>
    </source>
</evidence>
<evidence type="ECO:0000256" key="4">
    <source>
        <dbReference type="ARBA" id="ARBA00022984"/>
    </source>
</evidence>
<dbReference type="GO" id="GO:0009252">
    <property type="term" value="P:peptidoglycan biosynthetic process"/>
    <property type="evidence" value="ECO:0007669"/>
    <property type="project" value="UniProtKB-UniRule"/>
</dbReference>
<keyword evidence="4 7" id="KW-0573">Peptidoglycan synthesis</keyword>
<feature type="binding site" evidence="7">
    <location>
        <begin position="74"/>
        <end position="75"/>
    </location>
    <ligand>
        <name>substrate</name>
    </ligand>
</feature>
<dbReference type="EC" id="5.1.1.3" evidence="2 7"/>
<dbReference type="RefSeq" id="WP_317634619.1">
    <property type="nucleotide sequence ID" value="NZ_AP026802.1"/>
</dbReference>
<comment type="pathway">
    <text evidence="7">Cell wall biogenesis; peptidoglycan biosynthesis.</text>
</comment>
<comment type="catalytic activity">
    <reaction evidence="1 7">
        <text>L-glutamate = D-glutamate</text>
        <dbReference type="Rhea" id="RHEA:12813"/>
        <dbReference type="ChEBI" id="CHEBI:29985"/>
        <dbReference type="ChEBI" id="CHEBI:29986"/>
        <dbReference type="EC" id="5.1.1.3"/>
    </reaction>
</comment>
<feature type="active site" description="Proton donor/acceptor" evidence="7">
    <location>
        <position position="184"/>
    </location>
</feature>
<dbReference type="GO" id="GO:0071555">
    <property type="term" value="P:cell wall organization"/>
    <property type="evidence" value="ECO:0007669"/>
    <property type="project" value="UniProtKB-KW"/>
</dbReference>
<dbReference type="HAMAP" id="MF_00258">
    <property type="entry name" value="Glu_racemase"/>
    <property type="match status" value="1"/>
</dbReference>
<name>A0AAU9DD98_9LACO</name>
<dbReference type="FunFam" id="3.40.50.1860:FF:000001">
    <property type="entry name" value="Glutamate racemase"/>
    <property type="match status" value="1"/>
</dbReference>
<keyword evidence="6 7" id="KW-0961">Cell wall biogenesis/degradation</keyword>
<evidence type="ECO:0000313" key="9">
    <source>
        <dbReference type="Proteomes" id="UP001321861"/>
    </source>
</evidence>
<dbReference type="PROSITE" id="PS00924">
    <property type="entry name" value="ASP_GLU_RACEMASE_2"/>
    <property type="match status" value="1"/>
</dbReference>
<feature type="binding site" evidence="7">
    <location>
        <begin position="10"/>
        <end position="11"/>
    </location>
    <ligand>
        <name>substrate</name>
    </ligand>
</feature>
<dbReference type="Gene3D" id="3.40.50.1860">
    <property type="match status" value="2"/>
</dbReference>
<dbReference type="GO" id="GO:0008881">
    <property type="term" value="F:glutamate racemase activity"/>
    <property type="evidence" value="ECO:0007669"/>
    <property type="project" value="UniProtKB-UniRule"/>
</dbReference>
<evidence type="ECO:0000256" key="2">
    <source>
        <dbReference type="ARBA" id="ARBA00013090"/>
    </source>
</evidence>
<evidence type="ECO:0000256" key="5">
    <source>
        <dbReference type="ARBA" id="ARBA00023235"/>
    </source>
</evidence>
<comment type="function">
    <text evidence="7">Provides the (R)-glutamate required for cell wall biosynthesis.</text>
</comment>
<dbReference type="InterPro" id="IPR033134">
    <property type="entry name" value="Asp/Glu_racemase_AS_2"/>
</dbReference>
<evidence type="ECO:0000256" key="7">
    <source>
        <dbReference type="HAMAP-Rule" id="MF_00258"/>
    </source>
</evidence>
<dbReference type="EMBL" id="AP026802">
    <property type="protein sequence ID" value="BDR58787.1"/>
    <property type="molecule type" value="Genomic_DNA"/>
</dbReference>
<dbReference type="PANTHER" id="PTHR21198:SF3">
    <property type="entry name" value="GLUTAMATE RACEMASE"/>
    <property type="match status" value="1"/>
</dbReference>
<feature type="binding site" evidence="7">
    <location>
        <begin position="42"/>
        <end position="43"/>
    </location>
    <ligand>
        <name>substrate</name>
    </ligand>
</feature>
<keyword evidence="3 7" id="KW-0133">Cell shape</keyword>
<dbReference type="InterPro" id="IPR001920">
    <property type="entry name" value="Asp/Glu_race"/>
</dbReference>
<dbReference type="GO" id="GO:0008360">
    <property type="term" value="P:regulation of cell shape"/>
    <property type="evidence" value="ECO:0007669"/>
    <property type="project" value="UniProtKB-KW"/>
</dbReference>
<dbReference type="NCBIfam" id="TIGR00067">
    <property type="entry name" value="glut_race"/>
    <property type="match status" value="1"/>
</dbReference>
<dbReference type="PANTHER" id="PTHR21198">
    <property type="entry name" value="GLUTAMATE RACEMASE"/>
    <property type="match status" value="1"/>
</dbReference>
<dbReference type="AlphaFoldDB" id="A0AAU9DD98"/>
<proteinExistence type="inferred from homology"/>
<dbReference type="Pfam" id="PF01177">
    <property type="entry name" value="Asp_Glu_race"/>
    <property type="match status" value="1"/>
</dbReference>
<reference evidence="8 9" key="1">
    <citation type="journal article" date="2023" name="Microbiol. Spectr.">
        <title>Symbiosis of Carpenter Bees with Uncharacterized Lactic Acid Bacteria Showing NAD Auxotrophy.</title>
        <authorList>
            <person name="Kawasaki S."/>
            <person name="Ozawa K."/>
            <person name="Mori T."/>
            <person name="Yamamoto A."/>
            <person name="Ito M."/>
            <person name="Ohkuma M."/>
            <person name="Sakamoto M."/>
            <person name="Matsutani M."/>
        </authorList>
    </citation>
    <scope>NUCLEOTIDE SEQUENCE [LARGE SCALE GENOMIC DNA]</scope>
    <source>
        <strain evidence="8 9">XA3</strain>
    </source>
</reference>
<accession>A0AAU9DD98</accession>
<keyword evidence="5 7" id="KW-0413">Isomerase</keyword>
<protein>
    <recommendedName>
        <fullName evidence="2 7">Glutamate racemase</fullName>
        <ecNumber evidence="2 7">5.1.1.3</ecNumber>
    </recommendedName>
</protein>
<sequence length="268" mass="29332">MNNRPIGYFDSGIGGLTALKEHFALLPQEDTIYVADEAHLPYGTKTQTEITDYSQKIVDFLISKDVKAIVCACNTSSAIALPVIEKTCPVPIFGVIEAGSQQAIKLTSTNQIVVLATKATVKSRKYDETIQKINPDCTVTDFAAQELVQIVEAGDYQNPNVQAEIDRLLAPLENIDADTMVLGCTHFPIIEKLINNATNQRFQMVNSGQEAVKNLTEFLKTNDLACEESSTPAQHIFYTTGNPAVLQNVGNKFLGEKIQAVQHLAEES</sequence>
<dbReference type="InterPro" id="IPR004391">
    <property type="entry name" value="Glu_race"/>
</dbReference>
<gene>
    <name evidence="7" type="primary">murI</name>
    <name evidence="8" type="ORF">XA3_12280</name>
</gene>
<evidence type="ECO:0000313" key="8">
    <source>
        <dbReference type="EMBL" id="BDR58787.1"/>
    </source>
</evidence>
<evidence type="ECO:0000256" key="1">
    <source>
        <dbReference type="ARBA" id="ARBA00001602"/>
    </source>
</evidence>
<dbReference type="InterPro" id="IPR015942">
    <property type="entry name" value="Asp/Glu/hydantoin_racemase"/>
</dbReference>
<dbReference type="Proteomes" id="UP001321861">
    <property type="component" value="Chromosome"/>
</dbReference>
<organism evidence="8 9">
    <name type="scientific">Xylocopilactobacillus apicola</name>
    <dbReference type="NCBI Taxonomy" id="2932184"/>
    <lineage>
        <taxon>Bacteria</taxon>
        <taxon>Bacillati</taxon>
        <taxon>Bacillota</taxon>
        <taxon>Bacilli</taxon>
        <taxon>Lactobacillales</taxon>
        <taxon>Lactobacillaceae</taxon>
        <taxon>Xylocopilactobacillus</taxon>
    </lineage>
</organism>